<dbReference type="EMBL" id="JXCE01000092">
    <property type="protein sequence ID" value="KPA41587.1"/>
    <property type="molecule type" value="Genomic_DNA"/>
</dbReference>
<proteinExistence type="predicted"/>
<accession>A0A0N0DET6</accession>
<sequence length="182" mass="20092">MGEENQSAEKLINTIATSQPAANGGFSFINRLMEALKRSHSAPGEQLLLGARLVVLEAQQIQLMDLFLVSKTKVKKLHENALDLPSTDKWFETSAAWTAKPEASSRSGGNECEHITTARELLLVVLDFCSKLSDNSVLKKRLEDMVELYKPRHEQVTPEELASIRSATVTGPHGMATHSGHW</sequence>
<evidence type="ECO:0000313" key="2">
    <source>
        <dbReference type="Proteomes" id="UP000037904"/>
    </source>
</evidence>
<reference evidence="1 2" key="1">
    <citation type="submission" date="2015-04" db="EMBL/GenBank/DDBJ databases">
        <title>The draft genome sequence of Fusarium langsethiae, a T-2/HT-2 mycotoxin producer.</title>
        <authorList>
            <person name="Lysoe E."/>
            <person name="Divon H.H."/>
            <person name="Terzi V."/>
            <person name="Orru L."/>
            <person name="Lamontanara A."/>
            <person name="Kolseth A.-K."/>
            <person name="Frandsen R.J."/>
            <person name="Nielsen K."/>
            <person name="Thrane U."/>
        </authorList>
    </citation>
    <scope>NUCLEOTIDE SEQUENCE [LARGE SCALE GENOMIC DNA]</scope>
    <source>
        <strain evidence="1 2">Fl201059</strain>
    </source>
</reference>
<protein>
    <submittedName>
        <fullName evidence="1">Nfx1-type zinc finger-containing protein 1</fullName>
    </submittedName>
</protein>
<comment type="caution">
    <text evidence="1">The sequence shown here is derived from an EMBL/GenBank/DDBJ whole genome shotgun (WGS) entry which is preliminary data.</text>
</comment>
<keyword evidence="2" id="KW-1185">Reference proteome</keyword>
<dbReference type="Proteomes" id="UP000037904">
    <property type="component" value="Unassembled WGS sequence"/>
</dbReference>
<dbReference type="AlphaFoldDB" id="A0A0N0DET6"/>
<evidence type="ECO:0000313" key="1">
    <source>
        <dbReference type="EMBL" id="KPA41587.1"/>
    </source>
</evidence>
<name>A0A0N0DET6_FUSLA</name>
<dbReference type="OrthoDB" id="5105453at2759"/>
<organism evidence="1 2">
    <name type="scientific">Fusarium langsethiae</name>
    <dbReference type="NCBI Taxonomy" id="179993"/>
    <lineage>
        <taxon>Eukaryota</taxon>
        <taxon>Fungi</taxon>
        <taxon>Dikarya</taxon>
        <taxon>Ascomycota</taxon>
        <taxon>Pezizomycotina</taxon>
        <taxon>Sordariomycetes</taxon>
        <taxon>Hypocreomycetidae</taxon>
        <taxon>Hypocreales</taxon>
        <taxon>Nectriaceae</taxon>
        <taxon>Fusarium</taxon>
    </lineage>
</organism>
<gene>
    <name evidence="1" type="ORF">FLAG1_05549</name>
</gene>